<dbReference type="OrthoDB" id="7042322at2759"/>
<dbReference type="InterPro" id="IPR015421">
    <property type="entry name" value="PyrdxlP-dep_Trfase_major"/>
</dbReference>
<comment type="similarity">
    <text evidence="1">Belongs to the class-I pyridoxal-phosphate-dependent aminotransferase family.</text>
</comment>
<feature type="domain" description="Aminotransferase class I/classII large" evidence="3">
    <location>
        <begin position="81"/>
        <end position="420"/>
    </location>
</feature>
<dbReference type="KEGG" id="trg:TRUGW13939_07130"/>
<dbReference type="EMBL" id="CP055901">
    <property type="protein sequence ID" value="QKX59988.1"/>
    <property type="molecule type" value="Genomic_DNA"/>
</dbReference>
<accession>A0A7H8R1X6</accession>
<dbReference type="GO" id="GO:0030170">
    <property type="term" value="F:pyridoxal phosphate binding"/>
    <property type="evidence" value="ECO:0007669"/>
    <property type="project" value="InterPro"/>
</dbReference>
<dbReference type="Proteomes" id="UP000509510">
    <property type="component" value="Chromosome IV"/>
</dbReference>
<dbReference type="GeneID" id="55994623"/>
<dbReference type="InterPro" id="IPR050478">
    <property type="entry name" value="Ethylene_sulfur-biosynth"/>
</dbReference>
<keyword evidence="5" id="KW-1185">Reference proteome</keyword>
<evidence type="ECO:0000313" key="4">
    <source>
        <dbReference type="EMBL" id="QKX59988.1"/>
    </source>
</evidence>
<dbReference type="PRINTS" id="PR00753">
    <property type="entry name" value="ACCSYNTHASE"/>
</dbReference>
<dbReference type="GO" id="GO:0006520">
    <property type="term" value="P:amino acid metabolic process"/>
    <property type="evidence" value="ECO:0007669"/>
    <property type="project" value="TreeGrafter"/>
</dbReference>
<dbReference type="PANTHER" id="PTHR43795:SF39">
    <property type="entry name" value="AMINOTRANSFERASE CLASS I_CLASSII DOMAIN-CONTAINING PROTEIN"/>
    <property type="match status" value="1"/>
</dbReference>
<dbReference type="PROSITE" id="PS00105">
    <property type="entry name" value="AA_TRANSFER_CLASS_1"/>
    <property type="match status" value="1"/>
</dbReference>
<evidence type="ECO:0000256" key="1">
    <source>
        <dbReference type="ARBA" id="ARBA00007441"/>
    </source>
</evidence>
<dbReference type="RefSeq" id="XP_035346165.1">
    <property type="nucleotide sequence ID" value="XM_035490272.1"/>
</dbReference>
<proteinExistence type="inferred from homology"/>
<name>A0A7H8R1X6_TALRU</name>
<dbReference type="GO" id="GO:0008483">
    <property type="term" value="F:transaminase activity"/>
    <property type="evidence" value="ECO:0007669"/>
    <property type="project" value="TreeGrafter"/>
</dbReference>
<dbReference type="Gene3D" id="3.40.640.10">
    <property type="entry name" value="Type I PLP-dependent aspartate aminotransferase-like (Major domain)"/>
    <property type="match status" value="1"/>
</dbReference>
<dbReference type="InterPro" id="IPR015424">
    <property type="entry name" value="PyrdxlP-dep_Trfase"/>
</dbReference>
<protein>
    <recommendedName>
        <fullName evidence="3">Aminotransferase class I/classII large domain-containing protein</fullName>
    </recommendedName>
</protein>
<evidence type="ECO:0000256" key="2">
    <source>
        <dbReference type="ARBA" id="ARBA00022898"/>
    </source>
</evidence>
<organism evidence="4 5">
    <name type="scientific">Talaromyces rugulosus</name>
    <name type="common">Penicillium rugulosum</name>
    <dbReference type="NCBI Taxonomy" id="121627"/>
    <lineage>
        <taxon>Eukaryota</taxon>
        <taxon>Fungi</taxon>
        <taxon>Dikarya</taxon>
        <taxon>Ascomycota</taxon>
        <taxon>Pezizomycotina</taxon>
        <taxon>Eurotiomycetes</taxon>
        <taxon>Eurotiomycetidae</taxon>
        <taxon>Eurotiales</taxon>
        <taxon>Trichocomaceae</taxon>
        <taxon>Talaromyces</taxon>
        <taxon>Talaromyces sect. Islandici</taxon>
    </lineage>
</organism>
<dbReference type="InterPro" id="IPR015422">
    <property type="entry name" value="PyrdxlP-dep_Trfase_small"/>
</dbReference>
<dbReference type="InterPro" id="IPR004839">
    <property type="entry name" value="Aminotransferase_I/II_large"/>
</dbReference>
<evidence type="ECO:0000313" key="5">
    <source>
        <dbReference type="Proteomes" id="UP000509510"/>
    </source>
</evidence>
<dbReference type="CDD" id="cd00609">
    <property type="entry name" value="AAT_like"/>
    <property type="match status" value="1"/>
</dbReference>
<reference evidence="5" key="1">
    <citation type="submission" date="2020-06" db="EMBL/GenBank/DDBJ databases">
        <title>A chromosome-scale genome assembly of Talaromyces rugulosus W13939.</title>
        <authorList>
            <person name="Wang B."/>
            <person name="Guo L."/>
            <person name="Ye K."/>
            <person name="Wang L."/>
        </authorList>
    </citation>
    <scope>NUCLEOTIDE SEQUENCE [LARGE SCALE GENOMIC DNA]</scope>
    <source>
        <strain evidence="5">W13939</strain>
    </source>
</reference>
<dbReference type="Pfam" id="PF00155">
    <property type="entry name" value="Aminotran_1_2"/>
    <property type="match status" value="1"/>
</dbReference>
<sequence length="429" mass="47609">MLSQRGLKSAASQDIPWRFAPGGNNRYDMVSNPRGVVPFGTAENALVQDELATYVAEKVEIPPDAFLYRFSTMGGPRFPIAMASHMNKYFQPFHPVKPEQIITASGLTAIHELMACSLGDPGDGMLVSRPVYGRFELDFGNTANLKIVYADMEGVDPFGAEVVPKYQSALETALKENVKVKALLIVNPHNPLGRCYPPLALRELMVFCQKNSIHLISDEVYALSVYGTGYDAEKSINFSSVLSIDCKGLIDPERLHVFYGMSKDFGAAGLRLGCLVTQNVPLRKAIACNIRFHNPSGMSIAIATQLLEDRDFVKYFVKTSHERLRAARKYTTQVLDHAGIRYHRGSNAGFFLYIDLSPWLIESCDDQHAGENDAEYALAQKLLDGGVGLHPCEEHGEFKGHFRVVFSHPKEVLEEGLKRLVHVLNDQSS</sequence>
<dbReference type="AlphaFoldDB" id="A0A7H8R1X6"/>
<evidence type="ECO:0000259" key="3">
    <source>
        <dbReference type="Pfam" id="PF00155"/>
    </source>
</evidence>
<keyword evidence="2" id="KW-0663">Pyridoxal phosphate</keyword>
<dbReference type="SUPFAM" id="SSF53383">
    <property type="entry name" value="PLP-dependent transferases"/>
    <property type="match status" value="1"/>
</dbReference>
<dbReference type="PANTHER" id="PTHR43795">
    <property type="entry name" value="BIFUNCTIONAL ASPARTATE AMINOTRANSFERASE AND GLUTAMATE/ASPARTATE-PREPHENATE AMINOTRANSFERASE-RELATED"/>
    <property type="match status" value="1"/>
</dbReference>
<dbReference type="InterPro" id="IPR004838">
    <property type="entry name" value="NHTrfase_class1_PyrdxlP-BS"/>
</dbReference>
<dbReference type="Gene3D" id="3.90.1150.10">
    <property type="entry name" value="Aspartate Aminotransferase, domain 1"/>
    <property type="match status" value="1"/>
</dbReference>
<gene>
    <name evidence="4" type="ORF">TRUGW13939_07130</name>
</gene>